<dbReference type="Proteomes" id="UP000076404">
    <property type="component" value="Chromosome"/>
</dbReference>
<organism evidence="2 3">
    <name type="scientific">Gemmatimonas phototrophica</name>
    <dbReference type="NCBI Taxonomy" id="1379270"/>
    <lineage>
        <taxon>Bacteria</taxon>
        <taxon>Pseudomonadati</taxon>
        <taxon>Gemmatimonadota</taxon>
        <taxon>Gemmatimonadia</taxon>
        <taxon>Gemmatimonadales</taxon>
        <taxon>Gemmatimonadaceae</taxon>
        <taxon>Gemmatimonas</taxon>
    </lineage>
</organism>
<evidence type="ECO:0000313" key="3">
    <source>
        <dbReference type="Proteomes" id="UP000076404"/>
    </source>
</evidence>
<keyword evidence="1" id="KW-1133">Transmembrane helix</keyword>
<sequence length="131" mass="13316">MLTALVAGVLFGFGLALSTMIRPDVVLGFLRFQDMGLMLVMGGGVVVSLIAYQLAPRFLTRPLLGGVFAIRAAALDRPTVVGAAIFGIGWGLCGVCPGPAIAGLGAGSYELGWAIAGIALGALLQGITTKR</sequence>
<name>A0A143BQV8_9BACT</name>
<keyword evidence="1" id="KW-0472">Membrane</keyword>
<feature type="transmembrane region" description="Helical" evidence="1">
    <location>
        <begin position="80"/>
        <end position="105"/>
    </location>
</feature>
<evidence type="ECO:0000256" key="1">
    <source>
        <dbReference type="SAM" id="Phobius"/>
    </source>
</evidence>
<dbReference type="eggNOG" id="COG2391">
    <property type="taxonomic scope" value="Bacteria"/>
</dbReference>
<dbReference type="OrthoDB" id="9790409at2"/>
<dbReference type="STRING" id="1379270.GEMMAAP_16655"/>
<keyword evidence="1" id="KW-0812">Transmembrane</keyword>
<dbReference type="KEGG" id="gph:GEMMAAP_16655"/>
<dbReference type="InterPro" id="IPR046513">
    <property type="entry name" value="DUF6691"/>
</dbReference>
<feature type="transmembrane region" description="Helical" evidence="1">
    <location>
        <begin position="37"/>
        <end position="59"/>
    </location>
</feature>
<feature type="transmembrane region" description="Helical" evidence="1">
    <location>
        <begin position="111"/>
        <end position="128"/>
    </location>
</feature>
<evidence type="ECO:0000313" key="2">
    <source>
        <dbReference type="EMBL" id="AMW06960.1"/>
    </source>
</evidence>
<dbReference type="Pfam" id="PF20398">
    <property type="entry name" value="DUF6691"/>
    <property type="match status" value="1"/>
</dbReference>
<reference evidence="2 3" key="2">
    <citation type="journal article" date="2016" name="Environ. Microbiol. Rep.">
        <title>Metagenomic evidence for the presence of phototrophic Gemmatimonadetes bacteria in diverse environments.</title>
        <authorList>
            <person name="Zeng Y."/>
            <person name="Baumbach J."/>
            <person name="Barbosa E.G."/>
            <person name="Azevedo V."/>
            <person name="Zhang C."/>
            <person name="Koblizek M."/>
        </authorList>
    </citation>
    <scope>NUCLEOTIDE SEQUENCE [LARGE SCALE GENOMIC DNA]</scope>
    <source>
        <strain evidence="2 3">AP64</strain>
    </source>
</reference>
<dbReference type="AlphaFoldDB" id="A0A143BQV8"/>
<gene>
    <name evidence="2" type="ORF">GEMMAAP_16655</name>
</gene>
<accession>A0A143BQV8</accession>
<protein>
    <submittedName>
        <fullName evidence="2">YeeE/YedE family protein</fullName>
    </submittedName>
</protein>
<dbReference type="EMBL" id="CP011454">
    <property type="protein sequence ID" value="AMW06960.1"/>
    <property type="molecule type" value="Genomic_DNA"/>
</dbReference>
<proteinExistence type="predicted"/>
<keyword evidence="3" id="KW-1185">Reference proteome</keyword>
<reference evidence="2 3" key="1">
    <citation type="journal article" date="2014" name="Proc. Natl. Acad. Sci. U.S.A.">
        <title>Functional type 2 photosynthetic reaction centers found in the rare bacterial phylum Gemmatimonadetes.</title>
        <authorList>
            <person name="Zeng Y."/>
            <person name="Feng F."/>
            <person name="Medova H."/>
            <person name="Dean J."/>
            <person name="Koblizek M."/>
        </authorList>
    </citation>
    <scope>NUCLEOTIDE SEQUENCE [LARGE SCALE GENOMIC DNA]</scope>
    <source>
        <strain evidence="2 3">AP64</strain>
    </source>
</reference>